<comment type="caution">
    <text evidence="6">The sequence shown here is derived from an EMBL/GenBank/DDBJ whole genome shotgun (WGS) entry which is preliminary data.</text>
</comment>
<dbReference type="CDD" id="cd10808">
    <property type="entry name" value="YdjC"/>
    <property type="match status" value="1"/>
</dbReference>
<dbReference type="Proteomes" id="UP000604241">
    <property type="component" value="Unassembled WGS sequence"/>
</dbReference>
<dbReference type="SUPFAM" id="SSF88713">
    <property type="entry name" value="Glycoside hydrolase/deacetylase"/>
    <property type="match status" value="1"/>
</dbReference>
<keyword evidence="7" id="KW-1185">Reference proteome</keyword>
<dbReference type="InterPro" id="IPR011330">
    <property type="entry name" value="Glyco_hydro/deAcase_b/a-brl"/>
</dbReference>
<dbReference type="PANTHER" id="PTHR31609:SF1">
    <property type="entry name" value="CARBOHYDRATE DEACETYLASE"/>
    <property type="match status" value="1"/>
</dbReference>
<keyword evidence="5" id="KW-0119">Carbohydrate metabolism</keyword>
<evidence type="ECO:0000256" key="3">
    <source>
        <dbReference type="ARBA" id="ARBA00022801"/>
    </source>
</evidence>
<gene>
    <name evidence="6" type="ORF">H9657_12650</name>
</gene>
<protein>
    <submittedName>
        <fullName evidence="6">ChbG/HpnK family deacetylase</fullName>
    </submittedName>
</protein>
<comment type="cofactor">
    <cofactor evidence="1">
        <name>Mg(2+)</name>
        <dbReference type="ChEBI" id="CHEBI:18420"/>
    </cofactor>
</comment>
<dbReference type="PANTHER" id="PTHR31609">
    <property type="entry name" value="YDJC DEACETYLASE FAMILY MEMBER"/>
    <property type="match status" value="1"/>
</dbReference>
<dbReference type="InterPro" id="IPR006879">
    <property type="entry name" value="YdjC-like"/>
</dbReference>
<evidence type="ECO:0000256" key="5">
    <source>
        <dbReference type="ARBA" id="ARBA00023277"/>
    </source>
</evidence>
<evidence type="ECO:0000313" key="7">
    <source>
        <dbReference type="Proteomes" id="UP000604241"/>
    </source>
</evidence>
<reference evidence="6 7" key="1">
    <citation type="submission" date="2020-08" db="EMBL/GenBank/DDBJ databases">
        <title>A Genomic Blueprint of the Chicken Gut Microbiome.</title>
        <authorList>
            <person name="Gilroy R."/>
            <person name="Ravi A."/>
            <person name="Getino M."/>
            <person name="Pursley I."/>
            <person name="Horton D.L."/>
            <person name="Alikhan N.-F."/>
            <person name="Baker D."/>
            <person name="Gharbi K."/>
            <person name="Hall N."/>
            <person name="Watson M."/>
            <person name="Adriaenssens E.M."/>
            <person name="Foster-Nyarko E."/>
            <person name="Jarju S."/>
            <person name="Secka A."/>
            <person name="Antonio M."/>
            <person name="Oren A."/>
            <person name="Chaudhuri R."/>
            <person name="La Ragione R.M."/>
            <person name="Hildebrand F."/>
            <person name="Pallen M.J."/>
        </authorList>
    </citation>
    <scope>NUCLEOTIDE SEQUENCE [LARGE SCALE GENOMIC DNA]</scope>
    <source>
        <strain evidence="6 7">Sa3CUA2</strain>
    </source>
</reference>
<sequence>MTRLLVVTADDLGLTPGVNEAVRRAHVDGVVTATSLLAVGTAFDDAVRVLRDHPALELGAHLALVGEDPPLLSAREVPTLVDRDGRFPLSYRTVVARGAAGRIDPDDVRRELGAQLERVQGAGLPVTHLDTHQHTHLWPVVGRVVTELALAAGIGAVRLPRSRALGAAGAGVGVLGVGLRRRLARAGLTTTDDYAGLDEAGAMDEDRLVATLRSAAARGARTLEVNTHPGVADDPQAGRFAWGYRWADELAALTSPRTRAQVDACGYRLTGFAALGASDTHHPEGRA</sequence>
<dbReference type="RefSeq" id="WP_191783770.1">
    <property type="nucleotide sequence ID" value="NZ_JACSQV010000010.1"/>
</dbReference>
<evidence type="ECO:0000256" key="2">
    <source>
        <dbReference type="ARBA" id="ARBA00022723"/>
    </source>
</evidence>
<accession>A0ABR8QFH3</accession>
<keyword evidence="2" id="KW-0479">Metal-binding</keyword>
<keyword evidence="3" id="KW-0378">Hydrolase</keyword>
<keyword evidence="4" id="KW-0460">Magnesium</keyword>
<evidence type="ECO:0000256" key="1">
    <source>
        <dbReference type="ARBA" id="ARBA00001946"/>
    </source>
</evidence>
<dbReference type="Pfam" id="PF04794">
    <property type="entry name" value="YdjC"/>
    <property type="match status" value="1"/>
</dbReference>
<evidence type="ECO:0000313" key="6">
    <source>
        <dbReference type="EMBL" id="MBD7919120.1"/>
    </source>
</evidence>
<dbReference type="EMBL" id="JACSQV010000010">
    <property type="protein sequence ID" value="MBD7919120.1"/>
    <property type="molecule type" value="Genomic_DNA"/>
</dbReference>
<evidence type="ECO:0000256" key="4">
    <source>
        <dbReference type="ARBA" id="ARBA00022842"/>
    </source>
</evidence>
<organism evidence="6 7">
    <name type="scientific">Cellulomonas avistercoris</name>
    <dbReference type="NCBI Taxonomy" id="2762242"/>
    <lineage>
        <taxon>Bacteria</taxon>
        <taxon>Bacillati</taxon>
        <taxon>Actinomycetota</taxon>
        <taxon>Actinomycetes</taxon>
        <taxon>Micrococcales</taxon>
        <taxon>Cellulomonadaceae</taxon>
        <taxon>Cellulomonas</taxon>
    </lineage>
</organism>
<name>A0ABR8QFH3_9CELL</name>
<dbReference type="Gene3D" id="3.20.20.370">
    <property type="entry name" value="Glycoside hydrolase/deacetylase"/>
    <property type="match status" value="1"/>
</dbReference>
<proteinExistence type="predicted"/>